<dbReference type="OrthoDB" id="8964316at2759"/>
<dbReference type="RefSeq" id="XP_017327516.1">
    <property type="nucleotide sequence ID" value="XM_017472027.2"/>
</dbReference>
<feature type="signal peptide" evidence="1">
    <location>
        <begin position="1"/>
        <end position="19"/>
    </location>
</feature>
<keyword evidence="1" id="KW-0732">Signal</keyword>
<dbReference type="KEGG" id="ipu:108267692"/>
<accession>A0A2D0RBJ6</accession>
<protein>
    <submittedName>
        <fullName evidence="3">Integumentary mucin C.1 isoform X1</fullName>
    </submittedName>
</protein>
<dbReference type="Proteomes" id="UP000221080">
    <property type="component" value="Chromosome 7"/>
</dbReference>
<proteinExistence type="predicted"/>
<evidence type="ECO:0000313" key="3">
    <source>
        <dbReference type="RefSeq" id="XP_017327516.1"/>
    </source>
</evidence>
<gene>
    <name evidence="3" type="primary">LOC108267692</name>
</gene>
<keyword evidence="2" id="KW-1185">Reference proteome</keyword>
<sequence length="167" mass="17664">MLLSILFVGAVLFTNGVTAQTEPTTTNVFILFGNDTADIASSNTATTTTTTQPTALTTTALPVVNDTTHTTTTTTTTESTTLTMINTTTPDTATTSTIYPLPSITTSGNTPSTVSYAVNPVRIGLRAVLKSTLQLNITLANQLLQQYIAYLPSYYNVTARVTSITTL</sequence>
<reference evidence="2" key="1">
    <citation type="journal article" date="2016" name="Nat. Commun.">
        <title>The channel catfish genome sequence provides insights into the evolution of scale formation in teleosts.</title>
        <authorList>
            <person name="Liu Z."/>
            <person name="Liu S."/>
            <person name="Yao J."/>
            <person name="Bao L."/>
            <person name="Zhang J."/>
            <person name="Li Y."/>
            <person name="Jiang C."/>
            <person name="Sun L."/>
            <person name="Wang R."/>
            <person name="Zhang Y."/>
            <person name="Zhou T."/>
            <person name="Zeng Q."/>
            <person name="Fu Q."/>
            <person name="Gao S."/>
            <person name="Li N."/>
            <person name="Koren S."/>
            <person name="Jiang Y."/>
            <person name="Zimin A."/>
            <person name="Xu P."/>
            <person name="Phillippy A.M."/>
            <person name="Geng X."/>
            <person name="Song L."/>
            <person name="Sun F."/>
            <person name="Li C."/>
            <person name="Wang X."/>
            <person name="Chen A."/>
            <person name="Jin Y."/>
            <person name="Yuan Z."/>
            <person name="Yang Y."/>
            <person name="Tan S."/>
            <person name="Peatman E."/>
            <person name="Lu J."/>
            <person name="Qin Z."/>
            <person name="Dunham R."/>
            <person name="Li Z."/>
            <person name="Sonstegard T."/>
            <person name="Feng J."/>
            <person name="Danzmann R.G."/>
            <person name="Schroeder S."/>
            <person name="Scheffler B."/>
            <person name="Duke M.V."/>
            <person name="Ballard L."/>
            <person name="Kucuktas H."/>
            <person name="Kaltenboeck L."/>
            <person name="Liu H."/>
            <person name="Armbruster J."/>
            <person name="Xie Y."/>
            <person name="Kirby M.L."/>
            <person name="Tian Y."/>
            <person name="Flanagan M.E."/>
            <person name="Mu W."/>
            <person name="Waldbieser G.C."/>
        </authorList>
    </citation>
    <scope>NUCLEOTIDE SEQUENCE [LARGE SCALE GENOMIC DNA]</scope>
    <source>
        <strain evidence="2">SDA103</strain>
    </source>
</reference>
<feature type="chain" id="PRO_5012700252" evidence="1">
    <location>
        <begin position="20"/>
        <end position="167"/>
    </location>
</feature>
<dbReference type="AlphaFoldDB" id="A0A2D0RBJ6"/>
<organism evidence="2 3">
    <name type="scientific">Ictalurus punctatus</name>
    <name type="common">Channel catfish</name>
    <name type="synonym">Silurus punctatus</name>
    <dbReference type="NCBI Taxonomy" id="7998"/>
    <lineage>
        <taxon>Eukaryota</taxon>
        <taxon>Metazoa</taxon>
        <taxon>Chordata</taxon>
        <taxon>Craniata</taxon>
        <taxon>Vertebrata</taxon>
        <taxon>Euteleostomi</taxon>
        <taxon>Actinopterygii</taxon>
        <taxon>Neopterygii</taxon>
        <taxon>Teleostei</taxon>
        <taxon>Ostariophysi</taxon>
        <taxon>Siluriformes</taxon>
        <taxon>Ictaluridae</taxon>
        <taxon>Ictalurus</taxon>
    </lineage>
</organism>
<evidence type="ECO:0000256" key="1">
    <source>
        <dbReference type="SAM" id="SignalP"/>
    </source>
</evidence>
<reference evidence="3" key="2">
    <citation type="submission" date="2025-08" db="UniProtKB">
        <authorList>
            <consortium name="RefSeq"/>
        </authorList>
    </citation>
    <scope>IDENTIFICATION</scope>
    <source>
        <tissue evidence="3">Blood</tissue>
    </source>
</reference>
<name>A0A2D0RBJ6_ICTPU</name>
<evidence type="ECO:0000313" key="2">
    <source>
        <dbReference type="Proteomes" id="UP000221080"/>
    </source>
</evidence>
<dbReference type="GeneID" id="108267692"/>